<name>A0A1E3GVD6_9GAMM</name>
<feature type="binding site" evidence="1">
    <location>
        <begin position="141"/>
        <end position="142"/>
    </location>
    <ligand>
        <name>S-adenosyl-L-methionine</name>
        <dbReference type="ChEBI" id="CHEBI:59789"/>
    </ligand>
</feature>
<dbReference type="AlphaFoldDB" id="A0A1E3GVD6"/>
<comment type="similarity">
    <text evidence="1">Belongs to the RlmJ family.</text>
</comment>
<comment type="function">
    <text evidence="1">Specifically methylates the adenine in position 2030 of 23S rRNA.</text>
</comment>
<sequence>MLSYRHSFHAGNFADVLKHIVLIEILQHLGKKEKAFDYIDTHAGAGLYHLASAHAEKLQEYQNGIAKLKASDWPELAAYFAVIDAVNNNNSLEYYPGSPFIALHCMRRQDRAWLYELHPEDASLLLQNTQKVKRARVMREDGLKGLLSLLPPVSRRSLVLIDPSYEIKSDYDLVFQTVEKACAKFPTGTYAIWYPVVERSRITRLEKQFIKSGIKNIQRFELAVTADSDERGMTASGMIVINPPWQLMETMNQLLPKLVGTLAVDSGAFYKAEILVAE</sequence>
<evidence type="ECO:0000256" key="1">
    <source>
        <dbReference type="HAMAP-Rule" id="MF_00934"/>
    </source>
</evidence>
<dbReference type="PATRIC" id="fig|291169.3.peg.510"/>
<proteinExistence type="inferred from homology"/>
<dbReference type="Proteomes" id="UP000094379">
    <property type="component" value="Unassembled WGS sequence"/>
</dbReference>
<dbReference type="GO" id="GO:0005829">
    <property type="term" value="C:cytosol"/>
    <property type="evidence" value="ECO:0007669"/>
    <property type="project" value="TreeGrafter"/>
</dbReference>
<dbReference type="SUPFAM" id="SSF53335">
    <property type="entry name" value="S-adenosyl-L-methionine-dependent methyltransferases"/>
    <property type="match status" value="1"/>
</dbReference>
<feature type="site" description="Interaction with substrate rRNA" evidence="1">
    <location>
        <position position="4"/>
    </location>
</feature>
<evidence type="ECO:0000313" key="2">
    <source>
        <dbReference type="EMBL" id="ODN67997.1"/>
    </source>
</evidence>
<evidence type="ECO:0000313" key="3">
    <source>
        <dbReference type="Proteomes" id="UP000094379"/>
    </source>
</evidence>
<dbReference type="RefSeq" id="WP_069295067.1">
    <property type="nucleotide sequence ID" value="NZ_MCRI01000002.1"/>
</dbReference>
<dbReference type="PANTHER" id="PTHR37426">
    <property type="entry name" value="RIBOSOMAL RNA LARGE SUBUNIT METHYLTRANSFERASE J"/>
    <property type="match status" value="1"/>
</dbReference>
<feature type="binding site" evidence="1">
    <location>
        <position position="162"/>
    </location>
    <ligand>
        <name>S-adenosyl-L-methionine</name>
        <dbReference type="ChEBI" id="CHEBI:59789"/>
    </ligand>
</feature>
<keyword evidence="1" id="KW-0694">RNA-binding</keyword>
<keyword evidence="1 2" id="KW-0808">Transferase</keyword>
<feature type="binding site" evidence="1">
    <location>
        <position position="42"/>
    </location>
    <ligand>
        <name>S-adenosyl-L-methionine</name>
        <dbReference type="ChEBI" id="CHEBI:59789"/>
    </ligand>
</feature>
<dbReference type="InterPro" id="IPR029063">
    <property type="entry name" value="SAM-dependent_MTases_sf"/>
</dbReference>
<dbReference type="GO" id="GO:0003723">
    <property type="term" value="F:RNA binding"/>
    <property type="evidence" value="ECO:0007669"/>
    <property type="project" value="UniProtKB-UniRule"/>
</dbReference>
<dbReference type="InterPro" id="IPR007473">
    <property type="entry name" value="RlmJ"/>
</dbReference>
<comment type="caution">
    <text evidence="2">The sequence shown here is derived from an EMBL/GenBank/DDBJ whole genome shotgun (WGS) entry which is preliminary data.</text>
</comment>
<comment type="subunit">
    <text evidence="1">Monomer.</text>
</comment>
<dbReference type="HAMAP" id="MF_00934">
    <property type="entry name" value="23SrRNA_methyltr_J"/>
    <property type="match status" value="1"/>
</dbReference>
<dbReference type="STRING" id="291169.A9E74_00503"/>
<dbReference type="EC" id="2.1.1.266" evidence="1"/>
<dbReference type="Pfam" id="PF04378">
    <property type="entry name" value="RsmJ"/>
    <property type="match status" value="1"/>
</dbReference>
<dbReference type="GO" id="GO:0070475">
    <property type="term" value="P:rRNA base methylation"/>
    <property type="evidence" value="ECO:0007669"/>
    <property type="project" value="UniProtKB-UniRule"/>
</dbReference>
<organism evidence="2 3">
    <name type="scientific">Methylophaga muralis</name>
    <dbReference type="NCBI Taxonomy" id="291169"/>
    <lineage>
        <taxon>Bacteria</taxon>
        <taxon>Pseudomonadati</taxon>
        <taxon>Pseudomonadota</taxon>
        <taxon>Gammaproteobacteria</taxon>
        <taxon>Thiotrichales</taxon>
        <taxon>Piscirickettsiaceae</taxon>
        <taxon>Methylophaga</taxon>
    </lineage>
</organism>
<dbReference type="PANTHER" id="PTHR37426:SF1">
    <property type="entry name" value="RIBOSOMAL RNA LARGE SUBUNIT METHYLTRANSFERASE J"/>
    <property type="match status" value="1"/>
</dbReference>
<dbReference type="EMBL" id="MCRI01000002">
    <property type="protein sequence ID" value="ODN67997.1"/>
    <property type="molecule type" value="Genomic_DNA"/>
</dbReference>
<keyword evidence="1" id="KW-0949">S-adenosyl-L-methionine</keyword>
<keyword evidence="3" id="KW-1185">Reference proteome</keyword>
<reference evidence="2 3" key="1">
    <citation type="submission" date="2016-07" db="EMBL/GenBank/DDBJ databases">
        <title>Draft Genome Sequence of Methylophaga muralis Bur 1.</title>
        <authorList>
            <person name="Vasilenko O.V."/>
            <person name="Doronina N.V."/>
            <person name="Shmareva M.N."/>
            <person name="Tarlachkov S.V."/>
            <person name="Mustakhimov I."/>
            <person name="Trotsenko Y.A."/>
        </authorList>
    </citation>
    <scope>NUCLEOTIDE SEQUENCE [LARGE SCALE GENOMIC DNA]</scope>
    <source>
        <strain evidence="2 3">Bur 1</strain>
    </source>
</reference>
<accession>A0A1E3GVD6</accession>
<protein>
    <recommendedName>
        <fullName evidence="1">Ribosomal RNA large subunit methyltransferase J</fullName>
        <ecNumber evidence="1">2.1.1.266</ecNumber>
    </recommendedName>
    <alternativeName>
        <fullName evidence="1">23S rRNA (adenine(2030)-N6)-methyltransferase</fullName>
    </alternativeName>
    <alternativeName>
        <fullName evidence="1">23S rRNA m6A2030 methyltransferase</fullName>
    </alternativeName>
</protein>
<feature type="binding site" evidence="1">
    <location>
        <position position="116"/>
    </location>
    <ligand>
        <name>S-adenosyl-L-methionine</name>
        <dbReference type="ChEBI" id="CHEBI:59789"/>
    </ligand>
</feature>
<keyword evidence="1" id="KW-0698">rRNA processing</keyword>
<comment type="catalytic activity">
    <reaction evidence="1">
        <text>adenosine(2030) in 23S rRNA + S-adenosyl-L-methionine = N(6)-methyladenosine(2030) in 23S rRNA + S-adenosyl-L-homocysteine + H(+)</text>
        <dbReference type="Rhea" id="RHEA:43736"/>
        <dbReference type="Rhea" id="RHEA-COMP:10668"/>
        <dbReference type="Rhea" id="RHEA-COMP:10669"/>
        <dbReference type="ChEBI" id="CHEBI:15378"/>
        <dbReference type="ChEBI" id="CHEBI:57856"/>
        <dbReference type="ChEBI" id="CHEBI:59789"/>
        <dbReference type="ChEBI" id="CHEBI:74411"/>
        <dbReference type="ChEBI" id="CHEBI:74449"/>
        <dbReference type="EC" id="2.1.1.266"/>
    </reaction>
</comment>
<keyword evidence="1 2" id="KW-0489">Methyltransferase</keyword>
<gene>
    <name evidence="1 2" type="primary">rlmJ</name>
    <name evidence="2" type="ORF">A9E74_00503</name>
</gene>
<dbReference type="Gene3D" id="3.40.50.150">
    <property type="entry name" value="Vaccinia Virus protein VP39"/>
    <property type="match status" value="1"/>
</dbReference>
<dbReference type="GO" id="GO:0036307">
    <property type="term" value="F:23S rRNA (adenine(2030)-N(6))-methyltransferase activity"/>
    <property type="evidence" value="ECO:0007669"/>
    <property type="project" value="UniProtKB-UniRule"/>
</dbReference>
<feature type="binding site" evidence="1">
    <location>
        <position position="98"/>
    </location>
    <ligand>
        <name>S-adenosyl-L-methionine</name>
        <dbReference type="ChEBI" id="CHEBI:59789"/>
    </ligand>
</feature>
<feature type="active site" description="Proton acceptor" evidence="1">
    <location>
        <position position="162"/>
    </location>
</feature>
<feature type="binding site" evidence="1">
    <location>
        <position position="19"/>
    </location>
    <ligand>
        <name>S-adenosyl-L-methionine</name>
        <dbReference type="ChEBI" id="CHEBI:59789"/>
    </ligand>
</feature>